<dbReference type="PANTHER" id="PTHR31126">
    <property type="entry name" value="TYROSINE-PROTEIN PHOSPHATASE"/>
    <property type="match status" value="1"/>
</dbReference>
<gene>
    <name evidence="3" type="ORF">GCM10022414_10520</name>
</gene>
<reference evidence="4" key="1">
    <citation type="journal article" date="2019" name="Int. J. Syst. Evol. Microbiol.">
        <title>The Global Catalogue of Microorganisms (GCM) 10K type strain sequencing project: providing services to taxonomists for standard genome sequencing and annotation.</title>
        <authorList>
            <consortium name="The Broad Institute Genomics Platform"/>
            <consortium name="The Broad Institute Genome Sequencing Center for Infectious Disease"/>
            <person name="Wu L."/>
            <person name="Ma J."/>
        </authorList>
    </citation>
    <scope>NUCLEOTIDE SEQUENCE [LARGE SCALE GENOMIC DNA]</scope>
    <source>
        <strain evidence="4">JCM 17304</strain>
    </source>
</reference>
<comment type="caution">
    <text evidence="3">The sequence shown here is derived from an EMBL/GenBank/DDBJ whole genome shotgun (WGS) entry which is preliminary data.</text>
</comment>
<evidence type="ECO:0000313" key="3">
    <source>
        <dbReference type="EMBL" id="GAA4089427.1"/>
    </source>
</evidence>
<dbReference type="InterPro" id="IPR000387">
    <property type="entry name" value="Tyr_Pase_dom"/>
</dbReference>
<dbReference type="Proteomes" id="UP001500392">
    <property type="component" value="Unassembled WGS sequence"/>
</dbReference>
<organism evidence="3 4">
    <name type="scientific">Zhongshania borealis</name>
    <dbReference type="NCBI Taxonomy" id="889488"/>
    <lineage>
        <taxon>Bacteria</taxon>
        <taxon>Pseudomonadati</taxon>
        <taxon>Pseudomonadota</taxon>
        <taxon>Gammaproteobacteria</taxon>
        <taxon>Cellvibrionales</taxon>
        <taxon>Spongiibacteraceae</taxon>
        <taxon>Zhongshania</taxon>
    </lineage>
</organism>
<dbReference type="InterPro" id="IPR026893">
    <property type="entry name" value="Tyr/Ser_Pase_IphP-type"/>
</dbReference>
<evidence type="ECO:0000259" key="2">
    <source>
        <dbReference type="PROSITE" id="PS50056"/>
    </source>
</evidence>
<keyword evidence="4" id="KW-1185">Reference proteome</keyword>
<sequence>MAKPADNQRRLLLDGAPNIRDLGGYPTHDGGTTRWKKLLRGGRLSGLSPSDQHLLSAYEIKIICDFRNANEYQQDVTKLSQQSNAVIHNLSISPGNQQNFVDISLINANDMALWMQQINRELALNHSQRFRQMFELLLSTDGGAFLFHCSAGKDRTGFAAALILSALDVPRSTIMEDYLLTAQYYPPAGELDYLTNKYAADNPEVDLELFATLTSTRREFLDAALNAVDENYGSINNYLETEIGLDAQKRRQLKQYYVE</sequence>
<evidence type="ECO:0000313" key="4">
    <source>
        <dbReference type="Proteomes" id="UP001500392"/>
    </source>
</evidence>
<accession>A0ABP7WHY7</accession>
<evidence type="ECO:0000256" key="1">
    <source>
        <dbReference type="ARBA" id="ARBA00009580"/>
    </source>
</evidence>
<feature type="domain" description="Tyrosine specific protein phosphatases" evidence="2">
    <location>
        <begin position="128"/>
        <end position="164"/>
    </location>
</feature>
<comment type="similarity">
    <text evidence="1">Belongs to the protein-tyrosine phosphatase family.</text>
</comment>
<dbReference type="Gene3D" id="3.90.190.10">
    <property type="entry name" value="Protein tyrosine phosphatase superfamily"/>
    <property type="match status" value="1"/>
</dbReference>
<dbReference type="RefSeq" id="WP_344933120.1">
    <property type="nucleotide sequence ID" value="NZ_BAABDM010000001.1"/>
</dbReference>
<dbReference type="EMBL" id="BAABDM010000001">
    <property type="protein sequence ID" value="GAA4089427.1"/>
    <property type="molecule type" value="Genomic_DNA"/>
</dbReference>
<dbReference type="InterPro" id="IPR016130">
    <property type="entry name" value="Tyr_Pase_AS"/>
</dbReference>
<dbReference type="Pfam" id="PF13350">
    <property type="entry name" value="Y_phosphatase3"/>
    <property type="match status" value="1"/>
</dbReference>
<proteinExistence type="inferred from homology"/>
<name>A0ABP7WHY7_9GAMM</name>
<dbReference type="PROSITE" id="PS50056">
    <property type="entry name" value="TYR_PHOSPHATASE_2"/>
    <property type="match status" value="1"/>
</dbReference>
<protein>
    <submittedName>
        <fullName evidence="3">Tyrosine-protein phosphatase</fullName>
    </submittedName>
</protein>
<dbReference type="PROSITE" id="PS00383">
    <property type="entry name" value="TYR_PHOSPHATASE_1"/>
    <property type="match status" value="1"/>
</dbReference>
<dbReference type="SUPFAM" id="SSF52799">
    <property type="entry name" value="(Phosphotyrosine protein) phosphatases II"/>
    <property type="match status" value="1"/>
</dbReference>
<dbReference type="PANTHER" id="PTHR31126:SF1">
    <property type="entry name" value="TYROSINE SPECIFIC PROTEIN PHOSPHATASES DOMAIN-CONTAINING PROTEIN"/>
    <property type="match status" value="1"/>
</dbReference>
<dbReference type="InterPro" id="IPR029021">
    <property type="entry name" value="Prot-tyrosine_phosphatase-like"/>
</dbReference>